<proteinExistence type="predicted"/>
<accession>A0ABW0SWC7</accession>
<dbReference type="Proteomes" id="UP001596111">
    <property type="component" value="Unassembled WGS sequence"/>
</dbReference>
<comment type="caution">
    <text evidence="2">The sequence shown here is derived from an EMBL/GenBank/DDBJ whole genome shotgun (WGS) entry which is preliminary data.</text>
</comment>
<reference evidence="3" key="1">
    <citation type="journal article" date="2019" name="Int. J. Syst. Evol. Microbiol.">
        <title>The Global Catalogue of Microorganisms (GCM) 10K type strain sequencing project: providing services to taxonomists for standard genome sequencing and annotation.</title>
        <authorList>
            <consortium name="The Broad Institute Genomics Platform"/>
            <consortium name="The Broad Institute Genome Sequencing Center for Infectious Disease"/>
            <person name="Wu L."/>
            <person name="Ma J."/>
        </authorList>
    </citation>
    <scope>NUCLEOTIDE SEQUENCE [LARGE SCALE GENOMIC DNA]</scope>
    <source>
        <strain evidence="3">CGMCC 1.13587</strain>
    </source>
</reference>
<protein>
    <submittedName>
        <fullName evidence="2">DNA-binding domain-containing protein</fullName>
    </submittedName>
</protein>
<dbReference type="GO" id="GO:0003677">
    <property type="term" value="F:DNA binding"/>
    <property type="evidence" value="ECO:0007669"/>
    <property type="project" value="UniProtKB-KW"/>
</dbReference>
<dbReference type="EMBL" id="JBHSNG010000005">
    <property type="protein sequence ID" value="MFC5580918.1"/>
    <property type="molecule type" value="Genomic_DNA"/>
</dbReference>
<keyword evidence="2" id="KW-0238">DNA-binding</keyword>
<evidence type="ECO:0000313" key="2">
    <source>
        <dbReference type="EMBL" id="MFC5580918.1"/>
    </source>
</evidence>
<dbReference type="Pfam" id="PF09836">
    <property type="entry name" value="DUF2063"/>
    <property type="match status" value="1"/>
</dbReference>
<evidence type="ECO:0000313" key="3">
    <source>
        <dbReference type="Proteomes" id="UP001596111"/>
    </source>
</evidence>
<evidence type="ECO:0000259" key="1">
    <source>
        <dbReference type="Pfam" id="PF09836"/>
    </source>
</evidence>
<dbReference type="RefSeq" id="WP_377325852.1">
    <property type="nucleotide sequence ID" value="NZ_JBHSNG010000005.1"/>
</dbReference>
<sequence length="259" mass="29493">MNQLRELQQRMLQAVLADKSPPLQELRDDARADAATRLAIYRDGYRIRLRNALATEFPGLGVMLGRRFDSLLNRYVEAHPSGHYNIRWHGAGVAAFLEYGLPWRDRPALADMARLDWAISTSFDAADEPVLTAADLAAVAPDDWVNLRLLPQHHLQILSTHHNIEDFRRAADRDDKRPRLRRHGKPRHLLVWRQSLTVRYRAIGMDELSALNGAIRGERFAVLCELAAEHHDPADALPRMVGFLQQWLIDGLISGKLLD</sequence>
<gene>
    <name evidence="2" type="ORF">ACFPPB_07310</name>
</gene>
<name>A0ABW0SWC7_9GAMM</name>
<dbReference type="InterPro" id="IPR018640">
    <property type="entry name" value="DUF2063"/>
</dbReference>
<feature type="domain" description="Putative DNA-binding" evidence="1">
    <location>
        <begin position="6"/>
        <end position="97"/>
    </location>
</feature>
<keyword evidence="3" id="KW-1185">Reference proteome</keyword>
<organism evidence="2 3">
    <name type="scientific">Rhodanobacter terrae</name>
    <dbReference type="NCBI Taxonomy" id="418647"/>
    <lineage>
        <taxon>Bacteria</taxon>
        <taxon>Pseudomonadati</taxon>
        <taxon>Pseudomonadota</taxon>
        <taxon>Gammaproteobacteria</taxon>
        <taxon>Lysobacterales</taxon>
        <taxon>Rhodanobacteraceae</taxon>
        <taxon>Rhodanobacter</taxon>
    </lineage>
</organism>